<dbReference type="Pfam" id="PF01156">
    <property type="entry name" value="IU_nuc_hydro"/>
    <property type="match status" value="1"/>
</dbReference>
<reference evidence="4 5" key="1">
    <citation type="submission" date="2021-04" db="EMBL/GenBank/DDBJ databases">
        <title>Draft genome sequence of Paenibacillus cisolokensis, LC2-13A.</title>
        <authorList>
            <person name="Uke A."/>
            <person name="Chhe C."/>
            <person name="Baramee S."/>
            <person name="Kosugi A."/>
        </authorList>
    </citation>
    <scope>NUCLEOTIDE SEQUENCE [LARGE SCALE GENOMIC DNA]</scope>
    <source>
        <strain evidence="4 5">LC2-13A</strain>
    </source>
</reference>
<dbReference type="InterPro" id="IPR001910">
    <property type="entry name" value="Inosine/uridine_hydrolase_dom"/>
</dbReference>
<accession>A0ABQ4N9Z6</accession>
<keyword evidence="1 4" id="KW-0378">Hydrolase</keyword>
<name>A0ABQ4N9Z6_9BACL</name>
<evidence type="ECO:0000313" key="4">
    <source>
        <dbReference type="EMBL" id="GIQ65020.1"/>
    </source>
</evidence>
<dbReference type="Gene3D" id="3.90.245.10">
    <property type="entry name" value="Ribonucleoside hydrolase-like"/>
    <property type="match status" value="1"/>
</dbReference>
<evidence type="ECO:0000313" key="5">
    <source>
        <dbReference type="Proteomes" id="UP000680304"/>
    </source>
</evidence>
<gene>
    <name evidence="4" type="ORF">PACILC2_35880</name>
</gene>
<dbReference type="PANTHER" id="PTHR12304">
    <property type="entry name" value="INOSINE-URIDINE PREFERRING NUCLEOSIDE HYDROLASE"/>
    <property type="match status" value="1"/>
</dbReference>
<sequence>MILDMERRNACDNKKVLVDTDIGGDIDDALCLAYLLGHPSCELMGITTVSGEVEKRAMIADAICKVAGRNVPIHAGADKPLLPSPLYPKPDGAARLSNWAHETAFQKYRAVDFLRQTIRENPHEISLLAIGQLTNIALLFLIDPEIPELIKELHIVCGVFSDELQTSPDMPMANWNSWADPHACAIVYHTNVPVRRTFGLNVTTRLTLQRREKADLFSTDIMKAVEDFGSPWLENNVMTFHDPLAAACLFEPQICEYQRGFIDVEIKDERTLGMMHFRPSDDGCGEIATSVNRNHFFEHYFSIVCR</sequence>
<dbReference type="SUPFAM" id="SSF53590">
    <property type="entry name" value="Nucleoside hydrolase"/>
    <property type="match status" value="1"/>
</dbReference>
<evidence type="ECO:0000256" key="2">
    <source>
        <dbReference type="ARBA" id="ARBA00023295"/>
    </source>
</evidence>
<protein>
    <submittedName>
        <fullName evidence="4">Ribonucleoside hydrolase RihC</fullName>
    </submittedName>
</protein>
<comment type="caution">
    <text evidence="4">The sequence shown here is derived from an EMBL/GenBank/DDBJ whole genome shotgun (WGS) entry which is preliminary data.</text>
</comment>
<keyword evidence="5" id="KW-1185">Reference proteome</keyword>
<evidence type="ECO:0000256" key="1">
    <source>
        <dbReference type="ARBA" id="ARBA00022801"/>
    </source>
</evidence>
<proteinExistence type="predicted"/>
<evidence type="ECO:0000259" key="3">
    <source>
        <dbReference type="Pfam" id="PF01156"/>
    </source>
</evidence>
<dbReference type="Proteomes" id="UP000680304">
    <property type="component" value="Unassembled WGS sequence"/>
</dbReference>
<dbReference type="InterPro" id="IPR036452">
    <property type="entry name" value="Ribo_hydro-like"/>
</dbReference>
<organism evidence="4 5">
    <name type="scientific">Paenibacillus cisolokensis</name>
    <dbReference type="NCBI Taxonomy" id="1658519"/>
    <lineage>
        <taxon>Bacteria</taxon>
        <taxon>Bacillati</taxon>
        <taxon>Bacillota</taxon>
        <taxon>Bacilli</taxon>
        <taxon>Bacillales</taxon>
        <taxon>Paenibacillaceae</taxon>
        <taxon>Paenibacillus</taxon>
    </lineage>
</organism>
<dbReference type="GO" id="GO:0016787">
    <property type="term" value="F:hydrolase activity"/>
    <property type="evidence" value="ECO:0007669"/>
    <property type="project" value="UniProtKB-KW"/>
</dbReference>
<feature type="domain" description="Inosine/uridine-preferring nucleoside hydrolase" evidence="3">
    <location>
        <begin position="16"/>
        <end position="298"/>
    </location>
</feature>
<dbReference type="PANTHER" id="PTHR12304:SF4">
    <property type="entry name" value="URIDINE NUCLEOSIDASE"/>
    <property type="match status" value="1"/>
</dbReference>
<keyword evidence="2" id="KW-0326">Glycosidase</keyword>
<dbReference type="InterPro" id="IPR023186">
    <property type="entry name" value="IUNH"/>
</dbReference>
<dbReference type="EMBL" id="BOVJ01000116">
    <property type="protein sequence ID" value="GIQ65020.1"/>
    <property type="molecule type" value="Genomic_DNA"/>
</dbReference>